<comment type="caution">
    <text evidence="3">The sequence shown here is derived from an EMBL/GenBank/DDBJ whole genome shotgun (WGS) entry which is preliminary data.</text>
</comment>
<feature type="compositionally biased region" description="Low complexity" evidence="1">
    <location>
        <begin position="39"/>
        <end position="79"/>
    </location>
</feature>
<evidence type="ECO:0000313" key="3">
    <source>
        <dbReference type="EMBL" id="RAO70287.1"/>
    </source>
</evidence>
<dbReference type="AlphaFoldDB" id="A0A364L399"/>
<feature type="region of interest" description="Disordered" evidence="1">
    <location>
        <begin position="36"/>
        <end position="79"/>
    </location>
</feature>
<gene>
    <name evidence="3" type="ORF">BHQ10_006299</name>
</gene>
<dbReference type="Proteomes" id="UP000249363">
    <property type="component" value="Unassembled WGS sequence"/>
</dbReference>
<evidence type="ECO:0000256" key="1">
    <source>
        <dbReference type="SAM" id="MobiDB-lite"/>
    </source>
</evidence>
<accession>A0A364L399</accession>
<dbReference type="EMBL" id="MIKG01000011">
    <property type="protein sequence ID" value="RAO70287.1"/>
    <property type="molecule type" value="Genomic_DNA"/>
</dbReference>
<keyword evidence="2" id="KW-1133">Transmembrane helix</keyword>
<dbReference type="OrthoDB" id="2386090at2759"/>
<keyword evidence="2" id="KW-0472">Membrane</keyword>
<feature type="transmembrane region" description="Helical" evidence="2">
    <location>
        <begin position="120"/>
        <end position="138"/>
    </location>
</feature>
<proteinExistence type="predicted"/>
<dbReference type="RefSeq" id="XP_040734803.1">
    <property type="nucleotide sequence ID" value="XM_040878869.1"/>
</dbReference>
<keyword evidence="2" id="KW-0812">Transmembrane</keyword>
<evidence type="ECO:0000313" key="4">
    <source>
        <dbReference type="Proteomes" id="UP000249363"/>
    </source>
</evidence>
<protein>
    <submittedName>
        <fullName evidence="3">Uncharacterized protein</fullName>
    </submittedName>
</protein>
<evidence type="ECO:0000256" key="2">
    <source>
        <dbReference type="SAM" id="Phobius"/>
    </source>
</evidence>
<keyword evidence="4" id="KW-1185">Reference proteome</keyword>
<name>A0A364L399_TALAM</name>
<dbReference type="GeneID" id="63795515"/>
<feature type="transmembrane region" description="Helical" evidence="2">
    <location>
        <begin position="144"/>
        <end position="173"/>
    </location>
</feature>
<sequence>MRPFQSLVPQLRCVVLSPPVPRCAYRHNFRSKFGLRNYSTTKQTSSSPKPTPSKTAPPKQAAKANVAPRKPVKPVAAKPAVKYSPSQTWKPTAQKAAPENVLIYHAGTGRIVFLGMLRTATIFVAGVSAMIIAPAFFADEFPSYLAPLIVVGGALPLIFVAYTTAPFVNNIYIHLPVFARKSREAALEYVKSLPPTATLSIRTMKITTIPRTTEEYVFAGLGDIETVLYIAYE</sequence>
<organism evidence="3 4">
    <name type="scientific">Talaromyces amestolkiae</name>
    <dbReference type="NCBI Taxonomy" id="1196081"/>
    <lineage>
        <taxon>Eukaryota</taxon>
        <taxon>Fungi</taxon>
        <taxon>Dikarya</taxon>
        <taxon>Ascomycota</taxon>
        <taxon>Pezizomycotina</taxon>
        <taxon>Eurotiomycetes</taxon>
        <taxon>Eurotiomycetidae</taxon>
        <taxon>Eurotiales</taxon>
        <taxon>Trichocomaceae</taxon>
        <taxon>Talaromyces</taxon>
        <taxon>Talaromyces sect. Talaromyces</taxon>
    </lineage>
</organism>
<reference evidence="3 4" key="1">
    <citation type="journal article" date="2017" name="Biotechnol. Biofuels">
        <title>Differential beta-glucosidase expression as a function of carbon source availability in Talaromyces amestolkiae: a genomic and proteomic approach.</title>
        <authorList>
            <person name="de Eugenio L.I."/>
            <person name="Mendez-Liter J.A."/>
            <person name="Nieto-Dominguez M."/>
            <person name="Alonso L."/>
            <person name="Gil-Munoz J."/>
            <person name="Barriuso J."/>
            <person name="Prieto A."/>
            <person name="Martinez M.J."/>
        </authorList>
    </citation>
    <scope>NUCLEOTIDE SEQUENCE [LARGE SCALE GENOMIC DNA]</scope>
    <source>
        <strain evidence="3 4">CIB</strain>
    </source>
</reference>